<organism evidence="1 2">
    <name type="scientific">Brassica oleracea var. oleracea</name>
    <dbReference type="NCBI Taxonomy" id="109376"/>
    <lineage>
        <taxon>Eukaryota</taxon>
        <taxon>Viridiplantae</taxon>
        <taxon>Streptophyta</taxon>
        <taxon>Embryophyta</taxon>
        <taxon>Tracheophyta</taxon>
        <taxon>Spermatophyta</taxon>
        <taxon>Magnoliopsida</taxon>
        <taxon>eudicotyledons</taxon>
        <taxon>Gunneridae</taxon>
        <taxon>Pentapetalae</taxon>
        <taxon>rosids</taxon>
        <taxon>malvids</taxon>
        <taxon>Brassicales</taxon>
        <taxon>Brassicaceae</taxon>
        <taxon>Brassiceae</taxon>
        <taxon>Brassica</taxon>
    </lineage>
</organism>
<name>A0A0D3CUT7_BRAOL</name>
<evidence type="ECO:0000313" key="1">
    <source>
        <dbReference type="EnsemblPlants" id="Bo6g076540.1"/>
    </source>
</evidence>
<reference evidence="1 2" key="1">
    <citation type="journal article" date="2014" name="Genome Biol.">
        <title>Transcriptome and methylome profiling reveals relics of genome dominance in the mesopolyploid Brassica oleracea.</title>
        <authorList>
            <person name="Parkin I.A."/>
            <person name="Koh C."/>
            <person name="Tang H."/>
            <person name="Robinson S.J."/>
            <person name="Kagale S."/>
            <person name="Clarke W.E."/>
            <person name="Town C.D."/>
            <person name="Nixon J."/>
            <person name="Krishnakumar V."/>
            <person name="Bidwell S.L."/>
            <person name="Denoeud F."/>
            <person name="Belcram H."/>
            <person name="Links M.G."/>
            <person name="Just J."/>
            <person name="Clarke C."/>
            <person name="Bender T."/>
            <person name="Huebert T."/>
            <person name="Mason A.S."/>
            <person name="Pires J.C."/>
            <person name="Barker G."/>
            <person name="Moore J."/>
            <person name="Walley P.G."/>
            <person name="Manoli S."/>
            <person name="Batley J."/>
            <person name="Edwards D."/>
            <person name="Nelson M.N."/>
            <person name="Wang X."/>
            <person name="Paterson A.H."/>
            <person name="King G."/>
            <person name="Bancroft I."/>
            <person name="Chalhoub B."/>
            <person name="Sharpe A.G."/>
        </authorList>
    </citation>
    <scope>NUCLEOTIDE SEQUENCE</scope>
    <source>
        <strain evidence="1 2">cv. TO1000</strain>
    </source>
</reference>
<keyword evidence="2" id="KW-1185">Reference proteome</keyword>
<dbReference type="EnsemblPlants" id="Bo6g076540.1">
    <property type="protein sequence ID" value="Bo6g076540.1"/>
    <property type="gene ID" value="Bo6g076540"/>
</dbReference>
<dbReference type="AlphaFoldDB" id="A0A0D3CUT7"/>
<protein>
    <submittedName>
        <fullName evidence="1">Uncharacterized protein</fullName>
    </submittedName>
</protein>
<accession>A0A0D3CUT7</accession>
<sequence>MTLDLSERVRFSEDGKVLEFLEDRQGKVMKLVGEERRLREPWIGTVSHNHIATLPIN</sequence>
<dbReference type="Proteomes" id="UP000032141">
    <property type="component" value="Chromosome C6"/>
</dbReference>
<dbReference type="Gramene" id="Bo6g076540.1">
    <property type="protein sequence ID" value="Bo6g076540.1"/>
    <property type="gene ID" value="Bo6g076540"/>
</dbReference>
<proteinExistence type="predicted"/>
<dbReference type="eggNOG" id="KOG1520">
    <property type="taxonomic scope" value="Eukaryota"/>
</dbReference>
<reference evidence="1" key="2">
    <citation type="submission" date="2015-03" db="UniProtKB">
        <authorList>
            <consortium name="EnsemblPlants"/>
        </authorList>
    </citation>
    <scope>IDENTIFICATION</scope>
</reference>
<dbReference type="HOGENOM" id="CLU_2999270_0_0_1"/>
<dbReference type="STRING" id="109376.A0A0D3CUT7"/>
<evidence type="ECO:0000313" key="2">
    <source>
        <dbReference type="Proteomes" id="UP000032141"/>
    </source>
</evidence>